<name>X0X4X5_9ZZZZ</name>
<organism evidence="2">
    <name type="scientific">marine sediment metagenome</name>
    <dbReference type="NCBI Taxonomy" id="412755"/>
    <lineage>
        <taxon>unclassified sequences</taxon>
        <taxon>metagenomes</taxon>
        <taxon>ecological metagenomes</taxon>
    </lineage>
</organism>
<feature type="domain" description="HAMP" evidence="1">
    <location>
        <begin position="19"/>
        <end position="71"/>
    </location>
</feature>
<dbReference type="InterPro" id="IPR003660">
    <property type="entry name" value="HAMP_dom"/>
</dbReference>
<evidence type="ECO:0000313" key="2">
    <source>
        <dbReference type="EMBL" id="GAG38055.1"/>
    </source>
</evidence>
<dbReference type="EMBL" id="BARS01041975">
    <property type="protein sequence ID" value="GAG38055.1"/>
    <property type="molecule type" value="Genomic_DNA"/>
</dbReference>
<dbReference type="SUPFAM" id="SSF158472">
    <property type="entry name" value="HAMP domain-like"/>
    <property type="match status" value="1"/>
</dbReference>
<dbReference type="CDD" id="cd06225">
    <property type="entry name" value="HAMP"/>
    <property type="match status" value="1"/>
</dbReference>
<dbReference type="PROSITE" id="PS50885">
    <property type="entry name" value="HAMP"/>
    <property type="match status" value="1"/>
</dbReference>
<dbReference type="GO" id="GO:0016020">
    <property type="term" value="C:membrane"/>
    <property type="evidence" value="ECO:0007669"/>
    <property type="project" value="InterPro"/>
</dbReference>
<gene>
    <name evidence="2" type="ORF">S01H1_63745</name>
</gene>
<dbReference type="Gene3D" id="6.10.340.10">
    <property type="match status" value="1"/>
</dbReference>
<proteinExistence type="predicted"/>
<dbReference type="GO" id="GO:0007165">
    <property type="term" value="P:signal transduction"/>
    <property type="evidence" value="ECO:0007669"/>
    <property type="project" value="InterPro"/>
</dbReference>
<feature type="non-terminal residue" evidence="2">
    <location>
        <position position="1"/>
    </location>
</feature>
<accession>X0X4X5</accession>
<evidence type="ECO:0000259" key="1">
    <source>
        <dbReference type="PROSITE" id="PS50885"/>
    </source>
</evidence>
<comment type="caution">
    <text evidence="2">The sequence shown here is derived from an EMBL/GenBank/DDBJ whole genome shotgun (WGS) entry which is preliminary data.</text>
</comment>
<reference evidence="2" key="1">
    <citation type="journal article" date="2014" name="Front. Microbiol.">
        <title>High frequency of phylogenetically diverse reductive dehalogenase-homologous genes in deep subseafloor sedimentary metagenomes.</title>
        <authorList>
            <person name="Kawai M."/>
            <person name="Futagami T."/>
            <person name="Toyoda A."/>
            <person name="Takaki Y."/>
            <person name="Nishi S."/>
            <person name="Hori S."/>
            <person name="Arai W."/>
            <person name="Tsubouchi T."/>
            <person name="Morono Y."/>
            <person name="Uchiyama I."/>
            <person name="Ito T."/>
            <person name="Fujiyama A."/>
            <person name="Inagaki F."/>
            <person name="Takami H."/>
        </authorList>
    </citation>
    <scope>NUCLEOTIDE SEQUENCE</scope>
    <source>
        <strain evidence="2">Expedition CK06-06</strain>
    </source>
</reference>
<sequence length="123" mass="13476">LAILLVSLAAARVTLYMLHRVAGPLTRLERVVSEISAGNLNVSTSLRENDELREFPMALAEMVTSLATTVEGLRRAHSGLRSAVETLPEDPSTAERLAAIREHLQEAEKEVARFRCPTAQGTR</sequence>
<protein>
    <recommendedName>
        <fullName evidence="1">HAMP domain-containing protein</fullName>
    </recommendedName>
</protein>
<dbReference type="AlphaFoldDB" id="X0X4X5"/>